<dbReference type="Pfam" id="PF00593">
    <property type="entry name" value="TonB_dep_Rec_b-barrel"/>
    <property type="match status" value="1"/>
</dbReference>
<accession>A0ABT6RDL5</accession>
<evidence type="ECO:0000313" key="13">
    <source>
        <dbReference type="Proteomes" id="UP001226434"/>
    </source>
</evidence>
<dbReference type="Gene3D" id="2.40.170.20">
    <property type="entry name" value="TonB-dependent receptor, beta-barrel domain"/>
    <property type="match status" value="1"/>
</dbReference>
<evidence type="ECO:0000256" key="7">
    <source>
        <dbReference type="ARBA" id="ARBA00023237"/>
    </source>
</evidence>
<evidence type="ECO:0000259" key="11">
    <source>
        <dbReference type="Pfam" id="PF07715"/>
    </source>
</evidence>
<keyword evidence="7 8" id="KW-0998">Cell outer membrane</keyword>
<reference evidence="12 13" key="1">
    <citation type="submission" date="2023-05" db="EMBL/GenBank/DDBJ databases">
        <title>Genome sequence of Pinibacter sp. MAH-24.</title>
        <authorList>
            <person name="Huq M.A."/>
        </authorList>
    </citation>
    <scope>NUCLEOTIDE SEQUENCE [LARGE SCALE GENOMIC DNA]</scope>
    <source>
        <strain evidence="12 13">MAH-24</strain>
    </source>
</reference>
<evidence type="ECO:0000256" key="9">
    <source>
        <dbReference type="RuleBase" id="RU003357"/>
    </source>
</evidence>
<dbReference type="Gene3D" id="2.170.130.10">
    <property type="entry name" value="TonB-dependent receptor, plug domain"/>
    <property type="match status" value="1"/>
</dbReference>
<sequence>MLKAKKKRPSPGLYMMCFEKKYLICTKQSQQITQFFKRSFSLGIAIFLLMAVQTFAQQTTKTVRGTVRNENGQAMSNVSVIVKGLAKGTTTDTAGHYILSVNGDATLVFSYVGFAPVEEKVNNRTNIDVAIKESGKNIDEVVVIGYATVKRRDLTGSVASIGGKELAGVPVPNIAQAMQGKMAGVNVTTQDGRPGGSVNVRVRGGTSISQSNQALVLIDGMPGNLNDIPSDQVESVDVLKDASASAIYGSRGANGVILVTTKSAKAGRTSLSYSGYAKINTPVKYLEALKPYDYLQYVWANAAANGASYQTPFEQLYGLGANAGANTGGIESYKSLASDDIQKDAYSQSTSWNHALTLTGGTDKTKILFAATYTDDQGMKLQSYQKRATAQFKINQKVFNNVTFDLNIRYANINTLGDESVISGGGSILSSAYQFRPIATNHILGNLGALTASNNISQYGKNVLWDSYSPVARISDYDPLTINDNFVGIAGLNWEIIKGLNFHTEFNGSKSWNQRKYWSGAIYNAGYTDDQGNKLFAGNADYRKNDSWGTRWANTLSYDFKLPVNHKLNLLVGTEVFNSGGTGLTVTSTKFPSNFTKQTAFAQIQNGTLTTTSSVNTPDRLNSYFGRLTYNYKEKYFLTGTFRADGSSKFAGDNRWGYFPGGAFAWRASQEDFLKNVDWVNELKLRVAYGAVGNNNIPSGVTTQSWGSVTDARSQYASNHVILPTYQLSTPTILSNPNLKWETTVTRDIGTDFSLFGNKLSGTVDVYWNSTKDVLLQTTIPGITGFTYTYDNIGQTSNKGIEISLLGTLVQNHDWRVMVGGNITFNKNNVDKLADNVTGLYGSGWNGTATYPAFDYQLIVGQSVGLVRGLVYNGFYTPADFTYNNGVYTLNKDVPDLTSVSGGVIHGITTGPDRPTGQIAYPGLPKYKDLNNDGKIDDKDLGIIGHTTPKVTGGFNINVTWKSFDLGMNFNYSVGNDVYNANKLISLFGPKEAGVYQNKLAIMANSYKIYNVVNGQLVRLKTPDDFNAANTNANLPLSYSETGVTSTLGIEDGSFLRFNTFTVGYTVPKSSLAKIHVNNLRVFSSIYNVFTITSYKGLDPEVGTNDNANSSVYPTTGFDYGAYPRARSFVFGVNVNF</sequence>
<keyword evidence="4 8" id="KW-0812">Transmembrane</keyword>
<dbReference type="EMBL" id="JASBRG010000007">
    <property type="protein sequence ID" value="MDI3320673.1"/>
    <property type="molecule type" value="Genomic_DNA"/>
</dbReference>
<dbReference type="Gene3D" id="2.60.40.1120">
    <property type="entry name" value="Carboxypeptidase-like, regulatory domain"/>
    <property type="match status" value="1"/>
</dbReference>
<keyword evidence="12" id="KW-0675">Receptor</keyword>
<dbReference type="InterPro" id="IPR000531">
    <property type="entry name" value="Beta-barrel_TonB"/>
</dbReference>
<organism evidence="12 13">
    <name type="scientific">Pinibacter soli</name>
    <dbReference type="NCBI Taxonomy" id="3044211"/>
    <lineage>
        <taxon>Bacteria</taxon>
        <taxon>Pseudomonadati</taxon>
        <taxon>Bacteroidota</taxon>
        <taxon>Chitinophagia</taxon>
        <taxon>Chitinophagales</taxon>
        <taxon>Chitinophagaceae</taxon>
        <taxon>Pinibacter</taxon>
    </lineage>
</organism>
<evidence type="ECO:0000256" key="5">
    <source>
        <dbReference type="ARBA" id="ARBA00023077"/>
    </source>
</evidence>
<evidence type="ECO:0000256" key="6">
    <source>
        <dbReference type="ARBA" id="ARBA00023136"/>
    </source>
</evidence>
<dbReference type="NCBIfam" id="TIGR04056">
    <property type="entry name" value="OMP_RagA_SusC"/>
    <property type="match status" value="1"/>
</dbReference>
<protein>
    <submittedName>
        <fullName evidence="12">TonB-dependent receptor</fullName>
    </submittedName>
</protein>
<name>A0ABT6RDL5_9BACT</name>
<dbReference type="InterPro" id="IPR018247">
    <property type="entry name" value="EF_Hand_1_Ca_BS"/>
</dbReference>
<evidence type="ECO:0000259" key="10">
    <source>
        <dbReference type="Pfam" id="PF00593"/>
    </source>
</evidence>
<dbReference type="SUPFAM" id="SSF56935">
    <property type="entry name" value="Porins"/>
    <property type="match status" value="1"/>
</dbReference>
<dbReference type="InterPro" id="IPR039426">
    <property type="entry name" value="TonB-dep_rcpt-like"/>
</dbReference>
<dbReference type="NCBIfam" id="TIGR04057">
    <property type="entry name" value="SusC_RagA_signa"/>
    <property type="match status" value="1"/>
</dbReference>
<dbReference type="Proteomes" id="UP001226434">
    <property type="component" value="Unassembled WGS sequence"/>
</dbReference>
<dbReference type="InterPro" id="IPR037066">
    <property type="entry name" value="Plug_dom_sf"/>
</dbReference>
<dbReference type="InterPro" id="IPR008969">
    <property type="entry name" value="CarboxyPept-like_regulatory"/>
</dbReference>
<keyword evidence="5 9" id="KW-0798">TonB box</keyword>
<evidence type="ECO:0000313" key="12">
    <source>
        <dbReference type="EMBL" id="MDI3320673.1"/>
    </source>
</evidence>
<keyword evidence="2 8" id="KW-0813">Transport</keyword>
<comment type="subcellular location">
    <subcellularLocation>
        <location evidence="1 8">Cell outer membrane</location>
        <topology evidence="1 8">Multi-pass membrane protein</topology>
    </subcellularLocation>
</comment>
<proteinExistence type="inferred from homology"/>
<keyword evidence="6 8" id="KW-0472">Membrane</keyword>
<keyword evidence="3 8" id="KW-1134">Transmembrane beta strand</keyword>
<feature type="domain" description="TonB-dependent receptor-like beta-barrel" evidence="10">
    <location>
        <begin position="457"/>
        <end position="885"/>
    </location>
</feature>
<evidence type="ECO:0000256" key="3">
    <source>
        <dbReference type="ARBA" id="ARBA00022452"/>
    </source>
</evidence>
<dbReference type="Pfam" id="PF07715">
    <property type="entry name" value="Plug"/>
    <property type="match status" value="1"/>
</dbReference>
<evidence type="ECO:0000256" key="1">
    <source>
        <dbReference type="ARBA" id="ARBA00004571"/>
    </source>
</evidence>
<evidence type="ECO:0000256" key="8">
    <source>
        <dbReference type="PROSITE-ProRule" id="PRU01360"/>
    </source>
</evidence>
<evidence type="ECO:0000256" key="4">
    <source>
        <dbReference type="ARBA" id="ARBA00022692"/>
    </source>
</evidence>
<dbReference type="PROSITE" id="PS52016">
    <property type="entry name" value="TONB_DEPENDENT_REC_3"/>
    <property type="match status" value="1"/>
</dbReference>
<dbReference type="InterPro" id="IPR023996">
    <property type="entry name" value="TonB-dep_OMP_SusC/RagA"/>
</dbReference>
<gene>
    <name evidence="12" type="ORF">QJ048_12855</name>
</gene>
<comment type="similarity">
    <text evidence="8 9">Belongs to the TonB-dependent receptor family.</text>
</comment>
<evidence type="ECO:0000256" key="2">
    <source>
        <dbReference type="ARBA" id="ARBA00022448"/>
    </source>
</evidence>
<dbReference type="InterPro" id="IPR012910">
    <property type="entry name" value="Plug_dom"/>
</dbReference>
<dbReference type="Pfam" id="PF13715">
    <property type="entry name" value="CarbopepD_reg_2"/>
    <property type="match status" value="1"/>
</dbReference>
<keyword evidence="13" id="KW-1185">Reference proteome</keyword>
<dbReference type="InterPro" id="IPR036942">
    <property type="entry name" value="Beta-barrel_TonB_sf"/>
</dbReference>
<feature type="domain" description="TonB-dependent receptor plug" evidence="11">
    <location>
        <begin position="151"/>
        <end position="256"/>
    </location>
</feature>
<dbReference type="InterPro" id="IPR023997">
    <property type="entry name" value="TonB-dep_OMP_SusC/RagA_CS"/>
</dbReference>
<dbReference type="SUPFAM" id="SSF49464">
    <property type="entry name" value="Carboxypeptidase regulatory domain-like"/>
    <property type="match status" value="1"/>
</dbReference>
<dbReference type="RefSeq" id="WP_282334769.1">
    <property type="nucleotide sequence ID" value="NZ_JASBRG010000007.1"/>
</dbReference>
<dbReference type="PROSITE" id="PS00018">
    <property type="entry name" value="EF_HAND_1"/>
    <property type="match status" value="1"/>
</dbReference>
<comment type="caution">
    <text evidence="12">The sequence shown here is derived from an EMBL/GenBank/DDBJ whole genome shotgun (WGS) entry which is preliminary data.</text>
</comment>